<evidence type="ECO:0000256" key="2">
    <source>
        <dbReference type="ARBA" id="ARBA00005811"/>
    </source>
</evidence>
<evidence type="ECO:0000256" key="1">
    <source>
        <dbReference type="ARBA" id="ARBA00004162"/>
    </source>
</evidence>
<gene>
    <name evidence="9" type="ORF">SAMN05660831_02215</name>
</gene>
<dbReference type="GO" id="GO:0005886">
    <property type="term" value="C:plasma membrane"/>
    <property type="evidence" value="ECO:0007669"/>
    <property type="project" value="UniProtKB-SubCell"/>
</dbReference>
<feature type="transmembrane region" description="Helical" evidence="8">
    <location>
        <begin position="12"/>
        <end position="33"/>
    </location>
</feature>
<dbReference type="RefSeq" id="WP_093428839.1">
    <property type="nucleotide sequence ID" value="NZ_FOMJ01000008.1"/>
</dbReference>
<dbReference type="Proteomes" id="UP000198611">
    <property type="component" value="Unassembled WGS sequence"/>
</dbReference>
<dbReference type="EMBL" id="FOMJ01000008">
    <property type="protein sequence ID" value="SFD74585.1"/>
    <property type="molecule type" value="Genomic_DNA"/>
</dbReference>
<keyword evidence="7" id="KW-0813">Transport</keyword>
<keyword evidence="7" id="KW-0653">Protein transport</keyword>
<dbReference type="STRING" id="1123397.SAMN05660831_02215"/>
<organism evidence="9 10">
    <name type="scientific">Thiohalospira halophila DSM 15071</name>
    <dbReference type="NCBI Taxonomy" id="1123397"/>
    <lineage>
        <taxon>Bacteria</taxon>
        <taxon>Pseudomonadati</taxon>
        <taxon>Pseudomonadota</taxon>
        <taxon>Gammaproteobacteria</taxon>
        <taxon>Thiohalospirales</taxon>
        <taxon>Thiohalospiraceae</taxon>
        <taxon>Thiohalospira</taxon>
    </lineage>
</organism>
<dbReference type="AlphaFoldDB" id="A0A1I1UVI3"/>
<dbReference type="GO" id="GO:0022857">
    <property type="term" value="F:transmembrane transporter activity"/>
    <property type="evidence" value="ECO:0007669"/>
    <property type="project" value="InterPro"/>
</dbReference>
<keyword evidence="4 7" id="KW-0812">Transmembrane</keyword>
<keyword evidence="6 8" id="KW-0472">Membrane</keyword>
<comment type="subcellular location">
    <subcellularLocation>
        <location evidence="1">Cell membrane</location>
        <topology evidence="1">Single-pass membrane protein</topology>
    </subcellularLocation>
    <subcellularLocation>
        <location evidence="7">Cell membrane</location>
        <topology evidence="7">Single-pass type II membrane protein</topology>
    </subcellularLocation>
</comment>
<evidence type="ECO:0000256" key="7">
    <source>
        <dbReference type="RuleBase" id="RU003879"/>
    </source>
</evidence>
<protein>
    <submittedName>
        <fullName evidence="9">Biopolymer transport protein ExbD</fullName>
    </submittedName>
</protein>
<proteinExistence type="inferred from homology"/>
<comment type="similarity">
    <text evidence="2 7">Belongs to the ExbD/TolR family.</text>
</comment>
<dbReference type="Pfam" id="PF02472">
    <property type="entry name" value="ExbD"/>
    <property type="match status" value="1"/>
</dbReference>
<evidence type="ECO:0000256" key="5">
    <source>
        <dbReference type="ARBA" id="ARBA00022989"/>
    </source>
</evidence>
<evidence type="ECO:0000313" key="10">
    <source>
        <dbReference type="Proteomes" id="UP000198611"/>
    </source>
</evidence>
<evidence type="ECO:0000256" key="8">
    <source>
        <dbReference type="SAM" id="Phobius"/>
    </source>
</evidence>
<accession>A0A1I1UVI3</accession>
<evidence type="ECO:0000256" key="4">
    <source>
        <dbReference type="ARBA" id="ARBA00022692"/>
    </source>
</evidence>
<keyword evidence="5 8" id="KW-1133">Transmembrane helix</keyword>
<evidence type="ECO:0000256" key="3">
    <source>
        <dbReference type="ARBA" id="ARBA00022475"/>
    </source>
</evidence>
<reference evidence="9 10" key="1">
    <citation type="submission" date="2016-10" db="EMBL/GenBank/DDBJ databases">
        <authorList>
            <person name="de Groot N.N."/>
        </authorList>
    </citation>
    <scope>NUCLEOTIDE SEQUENCE [LARGE SCALE GENOMIC DNA]</scope>
    <source>
        <strain evidence="9 10">HL3</strain>
    </source>
</reference>
<evidence type="ECO:0000313" key="9">
    <source>
        <dbReference type="EMBL" id="SFD74585.1"/>
    </source>
</evidence>
<keyword evidence="3" id="KW-1003">Cell membrane</keyword>
<sequence length="127" mass="13939">MHIESGAPSRRRLISLTPLIDVVFILLVFFMLASTFMEWRLIDLQIGGEGGGEVDPSAARVHLTAEGIRHEDRLWEADELLPHLEEEGAERIRVEMSEGVALQRAVDLVARLRTLPGASVSLAGGAE</sequence>
<evidence type="ECO:0000256" key="6">
    <source>
        <dbReference type="ARBA" id="ARBA00023136"/>
    </source>
</evidence>
<keyword evidence="10" id="KW-1185">Reference proteome</keyword>
<dbReference type="GO" id="GO:0015031">
    <property type="term" value="P:protein transport"/>
    <property type="evidence" value="ECO:0007669"/>
    <property type="project" value="UniProtKB-KW"/>
</dbReference>
<dbReference type="InterPro" id="IPR003400">
    <property type="entry name" value="ExbD"/>
</dbReference>
<name>A0A1I1UVI3_9GAMM</name>